<organism evidence="4 5">
    <name type="scientific">Aspergillus cavernicola</name>
    <dbReference type="NCBI Taxonomy" id="176166"/>
    <lineage>
        <taxon>Eukaryota</taxon>
        <taxon>Fungi</taxon>
        <taxon>Dikarya</taxon>
        <taxon>Ascomycota</taxon>
        <taxon>Pezizomycotina</taxon>
        <taxon>Eurotiomycetes</taxon>
        <taxon>Eurotiomycetidae</taxon>
        <taxon>Eurotiales</taxon>
        <taxon>Aspergillaceae</taxon>
        <taxon>Aspergillus</taxon>
        <taxon>Aspergillus subgen. Nidulantes</taxon>
    </lineage>
</organism>
<feature type="repeat" description="ANK" evidence="3">
    <location>
        <begin position="230"/>
        <end position="255"/>
    </location>
</feature>
<dbReference type="Gene3D" id="1.25.40.20">
    <property type="entry name" value="Ankyrin repeat-containing domain"/>
    <property type="match status" value="5"/>
</dbReference>
<evidence type="ECO:0000256" key="3">
    <source>
        <dbReference type="PROSITE-ProRule" id="PRU00023"/>
    </source>
</evidence>
<dbReference type="PROSITE" id="PS50297">
    <property type="entry name" value="ANK_REP_REGION"/>
    <property type="match status" value="3"/>
</dbReference>
<comment type="caution">
    <text evidence="4">The sequence shown here is derived from an EMBL/GenBank/DDBJ whole genome shotgun (WGS) entry which is preliminary data.</text>
</comment>
<dbReference type="PRINTS" id="PR01415">
    <property type="entry name" value="ANKYRIN"/>
</dbReference>
<evidence type="ECO:0000313" key="5">
    <source>
        <dbReference type="Proteomes" id="UP001610335"/>
    </source>
</evidence>
<dbReference type="Proteomes" id="UP001610335">
    <property type="component" value="Unassembled WGS sequence"/>
</dbReference>
<gene>
    <name evidence="4" type="ORF">BDW59DRAFT_169574</name>
</gene>
<feature type="repeat" description="ANK" evidence="3">
    <location>
        <begin position="53"/>
        <end position="79"/>
    </location>
</feature>
<accession>A0ABR4IVC0</accession>
<dbReference type="EMBL" id="JBFXLS010000008">
    <property type="protein sequence ID" value="KAL2831721.1"/>
    <property type="molecule type" value="Genomic_DNA"/>
</dbReference>
<proteinExistence type="predicted"/>
<dbReference type="InterPro" id="IPR002110">
    <property type="entry name" value="Ankyrin_rpt"/>
</dbReference>
<dbReference type="PANTHER" id="PTHR24198">
    <property type="entry name" value="ANKYRIN REPEAT AND PROTEIN KINASE DOMAIN-CONTAINING PROTEIN"/>
    <property type="match status" value="1"/>
</dbReference>
<dbReference type="Pfam" id="PF12796">
    <property type="entry name" value="Ank_2"/>
    <property type="match status" value="4"/>
</dbReference>
<evidence type="ECO:0000256" key="2">
    <source>
        <dbReference type="ARBA" id="ARBA00023043"/>
    </source>
</evidence>
<keyword evidence="2 3" id="KW-0040">ANK repeat</keyword>
<dbReference type="SMART" id="SM00248">
    <property type="entry name" value="ANK"/>
    <property type="match status" value="8"/>
</dbReference>
<keyword evidence="5" id="KW-1185">Reference proteome</keyword>
<keyword evidence="1" id="KW-0677">Repeat</keyword>
<reference evidence="4 5" key="1">
    <citation type="submission" date="2024-07" db="EMBL/GenBank/DDBJ databases">
        <title>Section-level genome sequencing and comparative genomics of Aspergillus sections Usti and Cavernicolus.</title>
        <authorList>
            <consortium name="Lawrence Berkeley National Laboratory"/>
            <person name="Nybo J.L."/>
            <person name="Vesth T.C."/>
            <person name="Theobald S."/>
            <person name="Frisvad J.C."/>
            <person name="Larsen T.O."/>
            <person name="Kjaerboelling I."/>
            <person name="Rothschild-Mancinelli K."/>
            <person name="Lyhne E.K."/>
            <person name="Kogle M.E."/>
            <person name="Barry K."/>
            <person name="Clum A."/>
            <person name="Na H."/>
            <person name="Ledsgaard L."/>
            <person name="Lin J."/>
            <person name="Lipzen A."/>
            <person name="Kuo A."/>
            <person name="Riley R."/>
            <person name="Mondo S."/>
            <person name="LaButti K."/>
            <person name="Haridas S."/>
            <person name="Pangalinan J."/>
            <person name="Salamov A.A."/>
            <person name="Simmons B.A."/>
            <person name="Magnuson J.K."/>
            <person name="Chen J."/>
            <person name="Drula E."/>
            <person name="Henrissat B."/>
            <person name="Wiebenga A."/>
            <person name="Lubbers R.J."/>
            <person name="Gomes A.C."/>
            <person name="Makela M.R."/>
            <person name="Stajich J."/>
            <person name="Grigoriev I.V."/>
            <person name="Mortensen U.H."/>
            <person name="De vries R.P."/>
            <person name="Baker S.E."/>
            <person name="Andersen M.R."/>
        </authorList>
    </citation>
    <scope>NUCLEOTIDE SEQUENCE [LARGE SCALE GENOMIC DNA]</scope>
    <source>
        <strain evidence="4 5">CBS 600.67</strain>
    </source>
</reference>
<protein>
    <submittedName>
        <fullName evidence="4">Ankyrin repeat-containing domain protein</fullName>
    </submittedName>
</protein>
<dbReference type="PANTHER" id="PTHR24198:SF165">
    <property type="entry name" value="ANKYRIN REPEAT-CONTAINING PROTEIN-RELATED"/>
    <property type="match status" value="1"/>
</dbReference>
<sequence>MLEAAGEDTSIVNRTDRVYGLPALSWAAIKGHESVVQLLLSIPGIEINPKNRFGQTPLSFAAKHGHVGVVRLLLEKGNDGVNERDTAVKYGRTPLVWAIADPVNHVNISAPLGYACVENRLDVPWSLKRLDYQGIACYEDRICLGHTPIHYPAPMADYRKYLMDKKLYEAYWGPGSAREQTVDLLIENGADLTIDDQTGRGPLTWAVAGGSMRLIELLLARGAAINVPSRLSSALFQAAGNGDVDIVRFLLERGATTLPNGCGGSPLWVAAQNGHSTVVEMLLDQPVPKPPFRSRDATWEPLRDAARRGHRTIVKMLLDYHKRTWPCLPLGMEGLFWAAYGGWESIFRMLLDAGSQLEGHCEELEGAPMIIAAVMGRNTSILKQLLAMEKVDEHASDNHGQTALAWAKSLKNQEAVDLLRSRRGNVRPRNWWSSLPLESWPVSQ</sequence>
<dbReference type="InterPro" id="IPR036770">
    <property type="entry name" value="Ankyrin_rpt-contain_sf"/>
</dbReference>
<name>A0ABR4IVC0_9EURO</name>
<dbReference type="SUPFAM" id="SSF48403">
    <property type="entry name" value="Ankyrin repeat"/>
    <property type="match status" value="1"/>
</dbReference>
<evidence type="ECO:0000313" key="4">
    <source>
        <dbReference type="EMBL" id="KAL2831721.1"/>
    </source>
</evidence>
<feature type="repeat" description="ANK" evidence="3">
    <location>
        <begin position="198"/>
        <end position="230"/>
    </location>
</feature>
<evidence type="ECO:0000256" key="1">
    <source>
        <dbReference type="ARBA" id="ARBA00022737"/>
    </source>
</evidence>
<dbReference type="PROSITE" id="PS50088">
    <property type="entry name" value="ANK_REPEAT"/>
    <property type="match status" value="3"/>
</dbReference>